<comment type="caution">
    <text evidence="2">The sequence shown here is derived from an EMBL/GenBank/DDBJ whole genome shotgun (WGS) entry which is preliminary data.</text>
</comment>
<sequence length="157" mass="18081">MIKKAFFSFHYKNDVNRANVARNSWITKDRESRGFIDKAEFEKIQRVSDQAVRRWIDEQLQGTSVTVVLIGEETFDRPYVKYEIEQSYKKGNALIGVKIGGIKDMVTGRTSSSQSSVKIVGNDRNGNHLWFDEINSGIYDYNLEDGYNNLGKWIMNA</sequence>
<feature type="domain" description="Thoeris protein ThsB TIR-like" evidence="1">
    <location>
        <begin position="6"/>
        <end position="101"/>
    </location>
</feature>
<dbReference type="InterPro" id="IPR036490">
    <property type="entry name" value="ThsB_TIR-like_sf"/>
</dbReference>
<dbReference type="OrthoDB" id="9811746at2"/>
<evidence type="ECO:0000313" key="2">
    <source>
        <dbReference type="EMBL" id="GEK60116.1"/>
    </source>
</evidence>
<name>A0A510Y9Q0_MARHA</name>
<dbReference type="Gene3D" id="3.40.50.11200">
    <property type="match status" value="1"/>
</dbReference>
<keyword evidence="3" id="KW-1185">Reference proteome</keyword>
<evidence type="ECO:0000259" key="1">
    <source>
        <dbReference type="Pfam" id="PF08937"/>
    </source>
</evidence>
<evidence type="ECO:0000313" key="3">
    <source>
        <dbReference type="Proteomes" id="UP000321051"/>
    </source>
</evidence>
<dbReference type="EMBL" id="BJUN01000029">
    <property type="protein sequence ID" value="GEK60116.1"/>
    <property type="molecule type" value="Genomic_DNA"/>
</dbReference>
<dbReference type="Pfam" id="PF08937">
    <property type="entry name" value="ThsB_TIR"/>
    <property type="match status" value="1"/>
</dbReference>
<dbReference type="InterPro" id="IPR015032">
    <property type="entry name" value="ThsB__TIR-like_domain"/>
</dbReference>
<accession>A0A510Y9Q0</accession>
<reference evidence="2 3" key="1">
    <citation type="submission" date="2019-07" db="EMBL/GenBank/DDBJ databases">
        <title>Whole genome shotgun sequence of Marinococcus halophilus NBRC 102359.</title>
        <authorList>
            <person name="Hosoyama A."/>
            <person name="Uohara A."/>
            <person name="Ohji S."/>
            <person name="Ichikawa N."/>
        </authorList>
    </citation>
    <scope>NUCLEOTIDE SEQUENCE [LARGE SCALE GENOMIC DNA]</scope>
    <source>
        <strain evidence="2 3">NBRC 102359</strain>
    </source>
</reference>
<proteinExistence type="predicted"/>
<dbReference type="Proteomes" id="UP000321051">
    <property type="component" value="Unassembled WGS sequence"/>
</dbReference>
<dbReference type="AlphaFoldDB" id="A0A510Y9Q0"/>
<organism evidence="2 3">
    <name type="scientific">Marinococcus halophilus</name>
    <dbReference type="NCBI Taxonomy" id="1371"/>
    <lineage>
        <taxon>Bacteria</taxon>
        <taxon>Bacillati</taxon>
        <taxon>Bacillota</taxon>
        <taxon>Bacilli</taxon>
        <taxon>Bacillales</taxon>
        <taxon>Bacillaceae</taxon>
        <taxon>Marinococcus</taxon>
    </lineage>
</organism>
<dbReference type="RefSeq" id="WP_094909072.1">
    <property type="nucleotide sequence ID" value="NZ_BJUN01000029.1"/>
</dbReference>
<dbReference type="SUPFAM" id="SSF52206">
    <property type="entry name" value="Hypothetical protein MTH538"/>
    <property type="match status" value="1"/>
</dbReference>
<protein>
    <recommendedName>
        <fullName evidence="1">Thoeris protein ThsB TIR-like domain-containing protein</fullName>
    </recommendedName>
</protein>
<gene>
    <name evidence="2" type="ORF">MHA01_30210</name>
</gene>